<feature type="region of interest" description="Disordered" evidence="13">
    <location>
        <begin position="710"/>
        <end position="729"/>
    </location>
</feature>
<keyword evidence="16" id="KW-1185">Reference proteome</keyword>
<dbReference type="Proteomes" id="UP001140206">
    <property type="component" value="Chromosome 1"/>
</dbReference>
<dbReference type="Pfam" id="PF03859">
    <property type="entry name" value="CG-1"/>
    <property type="match status" value="1"/>
</dbReference>
<dbReference type="Gene3D" id="1.25.40.20">
    <property type="entry name" value="Ankyrin repeat-containing domain"/>
    <property type="match status" value="1"/>
</dbReference>
<dbReference type="Gene3D" id="2.60.40.10">
    <property type="entry name" value="Immunoglobulins"/>
    <property type="match status" value="1"/>
</dbReference>
<dbReference type="GO" id="GO:0003712">
    <property type="term" value="F:transcription coregulator activity"/>
    <property type="evidence" value="ECO:0007669"/>
    <property type="project" value="TreeGrafter"/>
</dbReference>
<dbReference type="InterPro" id="IPR000048">
    <property type="entry name" value="IQ_motif_EF-hand-BS"/>
</dbReference>
<dbReference type="SMART" id="SM00248">
    <property type="entry name" value="ANK"/>
    <property type="match status" value="2"/>
</dbReference>
<evidence type="ECO:0000256" key="9">
    <source>
        <dbReference type="ARBA" id="ARBA00023159"/>
    </source>
</evidence>
<dbReference type="SUPFAM" id="SSF48403">
    <property type="entry name" value="Ankyrin repeat"/>
    <property type="match status" value="1"/>
</dbReference>
<dbReference type="SMART" id="SM01076">
    <property type="entry name" value="CG-1"/>
    <property type="match status" value="1"/>
</dbReference>
<dbReference type="Pfam" id="PF12796">
    <property type="entry name" value="Ank_2"/>
    <property type="match status" value="1"/>
</dbReference>
<feature type="domain" description="CG-1" evidence="14">
    <location>
        <begin position="22"/>
        <end position="148"/>
    </location>
</feature>
<evidence type="ECO:0000256" key="5">
    <source>
        <dbReference type="ARBA" id="ARBA00022860"/>
    </source>
</evidence>
<dbReference type="SUPFAM" id="SSF81296">
    <property type="entry name" value="E set domains"/>
    <property type="match status" value="1"/>
</dbReference>
<keyword evidence="11" id="KW-0539">Nucleus</keyword>
<dbReference type="GO" id="GO:0005634">
    <property type="term" value="C:nucleus"/>
    <property type="evidence" value="ECO:0007669"/>
    <property type="project" value="UniProtKB-SubCell"/>
</dbReference>
<comment type="similarity">
    <text evidence="2">Belongs to the CAMTA family.</text>
</comment>
<dbReference type="GO" id="GO:0006357">
    <property type="term" value="P:regulation of transcription by RNA polymerase II"/>
    <property type="evidence" value="ECO:0007669"/>
    <property type="project" value="TreeGrafter"/>
</dbReference>
<evidence type="ECO:0000256" key="7">
    <source>
        <dbReference type="ARBA" id="ARBA00023043"/>
    </source>
</evidence>
<keyword evidence="9" id="KW-0010">Activator</keyword>
<dbReference type="SMART" id="SM00015">
    <property type="entry name" value="IQ"/>
    <property type="match status" value="2"/>
</dbReference>
<evidence type="ECO:0000313" key="16">
    <source>
        <dbReference type="Proteomes" id="UP001140206"/>
    </source>
</evidence>
<dbReference type="GO" id="GO:0005516">
    <property type="term" value="F:calmodulin binding"/>
    <property type="evidence" value="ECO:0007669"/>
    <property type="project" value="UniProtKB-KW"/>
</dbReference>
<dbReference type="PROSITE" id="PS51437">
    <property type="entry name" value="CG_1"/>
    <property type="match status" value="1"/>
</dbReference>
<evidence type="ECO:0000313" key="15">
    <source>
        <dbReference type="EMBL" id="KAJ4815583.1"/>
    </source>
</evidence>
<dbReference type="PANTHER" id="PTHR23335:SF0">
    <property type="entry name" value="CALMODULIN-BINDING TRANSCRIPTION ACTIVATOR 2-LIKE ISOFORM X1"/>
    <property type="match status" value="1"/>
</dbReference>
<feature type="region of interest" description="Disordered" evidence="13">
    <location>
        <begin position="164"/>
        <end position="208"/>
    </location>
</feature>
<name>A0AAV8HLE8_9POAL</name>
<feature type="region of interest" description="Disordered" evidence="13">
    <location>
        <begin position="981"/>
        <end position="1012"/>
    </location>
</feature>
<comment type="caution">
    <text evidence="15">The sequence shown here is derived from an EMBL/GenBank/DDBJ whole genome shotgun (WGS) entry which is preliminary data.</text>
</comment>
<gene>
    <name evidence="15" type="ORF">LUZ62_028149</name>
</gene>
<dbReference type="InterPro" id="IPR002110">
    <property type="entry name" value="Ankyrin_rpt"/>
</dbReference>
<evidence type="ECO:0000256" key="1">
    <source>
        <dbReference type="ARBA" id="ARBA00004123"/>
    </source>
</evidence>
<organism evidence="15 16">
    <name type="scientific">Rhynchospora pubera</name>
    <dbReference type="NCBI Taxonomy" id="906938"/>
    <lineage>
        <taxon>Eukaryota</taxon>
        <taxon>Viridiplantae</taxon>
        <taxon>Streptophyta</taxon>
        <taxon>Embryophyta</taxon>
        <taxon>Tracheophyta</taxon>
        <taxon>Spermatophyta</taxon>
        <taxon>Magnoliopsida</taxon>
        <taxon>Liliopsida</taxon>
        <taxon>Poales</taxon>
        <taxon>Cyperaceae</taxon>
        <taxon>Cyperoideae</taxon>
        <taxon>Rhynchosporeae</taxon>
        <taxon>Rhynchospora</taxon>
    </lineage>
</organism>
<dbReference type="AlphaFoldDB" id="A0AAV8HLE8"/>
<dbReference type="PROSITE" id="PS50096">
    <property type="entry name" value="IQ"/>
    <property type="match status" value="2"/>
</dbReference>
<keyword evidence="6" id="KW-0805">Transcription regulation</keyword>
<feature type="compositionally biased region" description="Low complexity" evidence="13">
    <location>
        <begin position="174"/>
        <end position="192"/>
    </location>
</feature>
<dbReference type="InterPro" id="IPR013783">
    <property type="entry name" value="Ig-like_fold"/>
</dbReference>
<dbReference type="EMBL" id="JAMFTS010000001">
    <property type="protein sequence ID" value="KAJ4815583.1"/>
    <property type="molecule type" value="Genomic_DNA"/>
</dbReference>
<dbReference type="Gene3D" id="1.20.5.190">
    <property type="match status" value="1"/>
</dbReference>
<dbReference type="FunFam" id="1.20.5.190:FF:000003">
    <property type="entry name" value="Calmodulin-binding transcription activator 2"/>
    <property type="match status" value="1"/>
</dbReference>
<accession>A0AAV8HLE8</accession>
<evidence type="ECO:0000256" key="12">
    <source>
        <dbReference type="PROSITE-ProRule" id="PRU00023"/>
    </source>
</evidence>
<evidence type="ECO:0000256" key="2">
    <source>
        <dbReference type="ARBA" id="ARBA00008267"/>
    </source>
</evidence>
<feature type="compositionally biased region" description="Polar residues" evidence="13">
    <location>
        <begin position="164"/>
        <end position="173"/>
    </location>
</feature>
<dbReference type="InterPro" id="IPR005559">
    <property type="entry name" value="CG-1_dom"/>
</dbReference>
<dbReference type="InterPro" id="IPR014756">
    <property type="entry name" value="Ig_E-set"/>
</dbReference>
<protein>
    <submittedName>
        <fullName evidence="15">Calmodulin-binding transcription activator</fullName>
    </submittedName>
</protein>
<evidence type="ECO:0000256" key="6">
    <source>
        <dbReference type="ARBA" id="ARBA00023015"/>
    </source>
</evidence>
<evidence type="ECO:0000256" key="3">
    <source>
        <dbReference type="ARBA" id="ARBA00022737"/>
    </source>
</evidence>
<dbReference type="PANTHER" id="PTHR23335">
    <property type="entry name" value="CALMODULIN-BINDING TRANSCRIPTION ACTIVATOR CAMTA"/>
    <property type="match status" value="1"/>
</dbReference>
<keyword evidence="3" id="KW-0677">Repeat</keyword>
<dbReference type="InterPro" id="IPR036770">
    <property type="entry name" value="Ankyrin_rpt-contain_sf"/>
</dbReference>
<keyword evidence="10" id="KW-0804">Transcription</keyword>
<evidence type="ECO:0000259" key="14">
    <source>
        <dbReference type="PROSITE" id="PS51437"/>
    </source>
</evidence>
<proteinExistence type="inferred from homology"/>
<dbReference type="PROSITE" id="PS50297">
    <property type="entry name" value="ANK_REP_REGION"/>
    <property type="match status" value="1"/>
</dbReference>
<feature type="repeat" description="ANK" evidence="12">
    <location>
        <begin position="681"/>
        <end position="713"/>
    </location>
</feature>
<evidence type="ECO:0000256" key="11">
    <source>
        <dbReference type="ARBA" id="ARBA00023242"/>
    </source>
</evidence>
<keyword evidence="4" id="KW-0106">Calcium</keyword>
<sequence>MVDSPWRLADARRYALNPQLDIAKIVQEAKTRWLRPGEICEIIRNYQRFQLTPDPPYKPDGGSLFLFDRKALRYFRKDGHNWRKKKDGKTVREAHEKLKCGSVDVLHCYYAHGENNENFQRRSYWMLDGNLEHIVLVHYRDINEPNRSSISSHTLTPDQNRINQQVQQTEPSTFAQASSNPNPSSFQSQQSSPVFEEDSGEELGTPATSLVEGPAEFNFAPLPGENSPLFKESLTALPTSIQNLYTDHLMSNQVSFQDLILSSEQQSTSIVSKVPFSQLATVKSEWADIETGDQGKNLIPFESDLQERPEDISRGEIFTLPTAVQPVFIGDSERRGDQVWRVPYMRKNNLASHQHHTETSIEALYQLGTQTKQLEERKAKDLNRLDSFGRWMSKEIGKDCDDSIMAATASDSCNYWSTLEGSAQAEGKEVISRNIMQLDSDISLGPSVSQDQLFSIVDFSPDWAYSNVETKVLISGKFLGTADPKTIKWGCMFGETEVPAEVLTLTGGAIRCFAPPCSKPGRVPFYVTSSNRLACSEIREFEFRATPAPTSQYSLVDSEEEYRLQVRLTNLLSVGSMQRAPAVCSVQNCTKCEIWRCLIKEFGEISTSNKSFRNGLIERLMFDRLIKWLGCKLHGEEESRMVHLLDGEGQGIIHLTGALGYDWALGPIVASGISPNFRDARGWTALHWAAYCGREETVVALVNIGADPAAVEDPTSKSPGGRTASDVASSRGHKGIAGFLAEAHLTSHLSSLNLKEGTISDNLDFPECTLTFEEETDDVSLKGSLVALRNSVQAAAKIHTAFRVSSFRQREMREKEKRGVDVLDSVTMVSSMGNRLKMGSVARSNNDPLHSGAAVKIQQKYRGWKGRKEFLKIRDKIVKIQAHVRGHQVRKQYKRVVWSVSIVEKAVLRWRRKGAGLRGFRARETKTDVTLHGSGSSDEYDYLSLGRRQKEAGIERALSRVRSMARSSEGRNQYMRLVNSSRKAKLGDGGSSSSRVVITEQAETLDHSPMIQ</sequence>
<evidence type="ECO:0000256" key="13">
    <source>
        <dbReference type="SAM" id="MobiDB-lite"/>
    </source>
</evidence>
<dbReference type="Pfam" id="PF00612">
    <property type="entry name" value="IQ"/>
    <property type="match status" value="2"/>
</dbReference>
<comment type="subcellular location">
    <subcellularLocation>
        <location evidence="1">Nucleus</location>
    </subcellularLocation>
</comment>
<keyword evidence="7 12" id="KW-0040">ANK repeat</keyword>
<dbReference type="GO" id="GO:0003690">
    <property type="term" value="F:double-stranded DNA binding"/>
    <property type="evidence" value="ECO:0007669"/>
    <property type="project" value="TreeGrafter"/>
</dbReference>
<dbReference type="PROSITE" id="PS50088">
    <property type="entry name" value="ANK_REPEAT"/>
    <property type="match status" value="1"/>
</dbReference>
<dbReference type="SUPFAM" id="SSF52540">
    <property type="entry name" value="P-loop containing nucleoside triphosphate hydrolases"/>
    <property type="match status" value="1"/>
</dbReference>
<evidence type="ECO:0000256" key="8">
    <source>
        <dbReference type="ARBA" id="ARBA00023125"/>
    </source>
</evidence>
<reference evidence="15" key="1">
    <citation type="submission" date="2022-08" db="EMBL/GenBank/DDBJ databases">
        <authorList>
            <person name="Marques A."/>
        </authorList>
    </citation>
    <scope>NUCLEOTIDE SEQUENCE</scope>
    <source>
        <strain evidence="15">RhyPub2mFocal</strain>
        <tissue evidence="15">Leaves</tissue>
    </source>
</reference>
<keyword evidence="8" id="KW-0238">DNA-binding</keyword>
<evidence type="ECO:0000256" key="4">
    <source>
        <dbReference type="ARBA" id="ARBA00022837"/>
    </source>
</evidence>
<dbReference type="CDD" id="cd00102">
    <property type="entry name" value="IPT"/>
    <property type="match status" value="1"/>
</dbReference>
<keyword evidence="5" id="KW-0112">Calmodulin-binding</keyword>
<evidence type="ECO:0000256" key="10">
    <source>
        <dbReference type="ARBA" id="ARBA00023163"/>
    </source>
</evidence>
<dbReference type="InterPro" id="IPR027417">
    <property type="entry name" value="P-loop_NTPase"/>
</dbReference>